<feature type="region of interest" description="Disordered" evidence="1">
    <location>
        <begin position="1"/>
        <end position="31"/>
    </location>
</feature>
<name>A0A1Y1ZTQ4_9PLEO</name>
<evidence type="ECO:0000313" key="4">
    <source>
        <dbReference type="Proteomes" id="UP000193144"/>
    </source>
</evidence>
<proteinExistence type="predicted"/>
<feature type="compositionally biased region" description="Polar residues" evidence="1">
    <location>
        <begin position="21"/>
        <end position="31"/>
    </location>
</feature>
<protein>
    <submittedName>
        <fullName evidence="3">Uncharacterized protein</fullName>
    </submittedName>
</protein>
<accession>A0A1Y1ZTQ4</accession>
<keyword evidence="2" id="KW-0812">Transmembrane</keyword>
<gene>
    <name evidence="3" type="ORF">BCR34DRAFT_599809</name>
</gene>
<evidence type="ECO:0000256" key="2">
    <source>
        <dbReference type="SAM" id="Phobius"/>
    </source>
</evidence>
<feature type="transmembrane region" description="Helical" evidence="2">
    <location>
        <begin position="121"/>
        <end position="140"/>
    </location>
</feature>
<evidence type="ECO:0000256" key="1">
    <source>
        <dbReference type="SAM" id="MobiDB-lite"/>
    </source>
</evidence>
<keyword evidence="2" id="KW-1133">Transmembrane helix</keyword>
<evidence type="ECO:0000313" key="3">
    <source>
        <dbReference type="EMBL" id="ORY13643.1"/>
    </source>
</evidence>
<keyword evidence="4" id="KW-1185">Reference proteome</keyword>
<reference evidence="3 4" key="1">
    <citation type="submission" date="2016-07" db="EMBL/GenBank/DDBJ databases">
        <title>Pervasive Adenine N6-methylation of Active Genes in Fungi.</title>
        <authorList>
            <consortium name="DOE Joint Genome Institute"/>
            <person name="Mondo S.J."/>
            <person name="Dannebaum R.O."/>
            <person name="Kuo R.C."/>
            <person name="Labutti K."/>
            <person name="Haridas S."/>
            <person name="Kuo A."/>
            <person name="Salamov A."/>
            <person name="Ahrendt S.R."/>
            <person name="Lipzen A."/>
            <person name="Sullivan W."/>
            <person name="Andreopoulos W.B."/>
            <person name="Clum A."/>
            <person name="Lindquist E."/>
            <person name="Daum C."/>
            <person name="Ramamoorthy G.K."/>
            <person name="Gryganskyi A."/>
            <person name="Culley D."/>
            <person name="Magnuson J.K."/>
            <person name="James T.Y."/>
            <person name="O'Malley M.A."/>
            <person name="Stajich J.E."/>
            <person name="Spatafora J.W."/>
            <person name="Visel A."/>
            <person name="Grigoriev I.V."/>
        </authorList>
    </citation>
    <scope>NUCLEOTIDE SEQUENCE [LARGE SCALE GENOMIC DNA]</scope>
    <source>
        <strain evidence="3 4">CBS 115471</strain>
    </source>
</reference>
<dbReference type="Proteomes" id="UP000193144">
    <property type="component" value="Unassembled WGS sequence"/>
</dbReference>
<comment type="caution">
    <text evidence="3">The sequence shown here is derived from an EMBL/GenBank/DDBJ whole genome shotgun (WGS) entry which is preliminary data.</text>
</comment>
<keyword evidence="2" id="KW-0472">Membrane</keyword>
<organism evidence="3 4">
    <name type="scientific">Clohesyomyces aquaticus</name>
    <dbReference type="NCBI Taxonomy" id="1231657"/>
    <lineage>
        <taxon>Eukaryota</taxon>
        <taxon>Fungi</taxon>
        <taxon>Dikarya</taxon>
        <taxon>Ascomycota</taxon>
        <taxon>Pezizomycotina</taxon>
        <taxon>Dothideomycetes</taxon>
        <taxon>Pleosporomycetidae</taxon>
        <taxon>Pleosporales</taxon>
        <taxon>Lindgomycetaceae</taxon>
        <taxon>Clohesyomyces</taxon>
    </lineage>
</organism>
<dbReference type="EMBL" id="MCFA01000040">
    <property type="protein sequence ID" value="ORY13643.1"/>
    <property type="molecule type" value="Genomic_DNA"/>
</dbReference>
<sequence length="142" mass="15055">MMLQWQGSELEQGPSAMPIATPTSSQDAIQGNPGTRLAIARRQLANGSSHVGDSIEQQGSSLCMGVWSPSPSRAAADFTSQDKPHHRLPRCGALASHYRERRLDNSLCAAANMPFGPFRKFLAGALAAAVAPAVTLPSFLRA</sequence>
<dbReference type="AlphaFoldDB" id="A0A1Y1ZTQ4"/>